<proteinExistence type="predicted"/>
<accession>A0A976R7C5</accession>
<reference evidence="1" key="1">
    <citation type="submission" date="2022-02" db="EMBL/GenBank/DDBJ databases">
        <title>Towards deciphering the DNA virus diversity associated with rodent species in the families Cricetidae and Heteromyidae.</title>
        <authorList>
            <person name="Lund M."/>
            <person name="Larsen B.B."/>
            <person name="Gryseels S."/>
            <person name="Kraberger S."/>
            <person name="Rowsey D.M."/>
            <person name="Steger L."/>
            <person name="Yule K.M."/>
            <person name="Upham N.S."/>
            <person name="Worobey M."/>
            <person name="Van Doorslaer K."/>
            <person name="Varsani A."/>
        </authorList>
    </citation>
    <scope>NUCLEOTIDE SEQUENCE</scope>
    <source>
        <strain evidence="1">NeonRodF7_22</strain>
    </source>
</reference>
<sequence length="162" mass="17837">MYRRLMYRSRRRKGLNKYNLENYQCTLTTEKKNNVWSSAAIQIIAPNPSAGVRKVTSIRGNVSFNQAGSYLVAIIYLPEGFAMNTVSLTTPPSETTGNVYAPSQNVLWFGQLTYPNSTSFRVPISKNLNGGDSIVFAYLPTNGQASATAAATVSLSYAICYR</sequence>
<name>A0A976R7C5_9VIRU</name>
<protein>
    <submittedName>
        <fullName evidence="1">Capsid protein</fullName>
    </submittedName>
</protein>
<dbReference type="EMBL" id="OM869658">
    <property type="protein sequence ID" value="UPW41744.1"/>
    <property type="molecule type" value="Genomic_DNA"/>
</dbReference>
<organism evidence="1">
    <name type="scientific">Peromfec virus RodF7_22</name>
    <dbReference type="NCBI Taxonomy" id="2929270"/>
    <lineage>
        <taxon>Viruses</taxon>
        <taxon>Monodnaviria</taxon>
        <taxon>Shotokuvirae</taxon>
        <taxon>Cressdnaviricota</taxon>
    </lineage>
</organism>
<evidence type="ECO:0000313" key="1">
    <source>
        <dbReference type="EMBL" id="UPW41744.1"/>
    </source>
</evidence>